<evidence type="ECO:0000256" key="1">
    <source>
        <dbReference type="ARBA" id="ARBA00008563"/>
    </source>
</evidence>
<evidence type="ECO:0000256" key="4">
    <source>
        <dbReference type="HAMAP-Rule" id="MF_01363"/>
    </source>
</evidence>
<comment type="function">
    <text evidence="4 5">This protein binds to 23S rRNA in the presence of protein L20.</text>
</comment>
<dbReference type="STRING" id="1798406.A3A04_00130"/>
<dbReference type="GO" id="GO:0019843">
    <property type="term" value="F:rRNA binding"/>
    <property type="evidence" value="ECO:0007669"/>
    <property type="project" value="UniProtKB-UniRule"/>
</dbReference>
<name>A0A1G1ZNX8_9BACT</name>
<dbReference type="PANTHER" id="PTHR21349">
    <property type="entry name" value="50S RIBOSOMAL PROTEIN L21"/>
    <property type="match status" value="1"/>
</dbReference>
<keyword evidence="4 5" id="KW-0694">RNA-binding</keyword>
<dbReference type="GO" id="GO:0003735">
    <property type="term" value="F:structural constituent of ribosome"/>
    <property type="evidence" value="ECO:0007669"/>
    <property type="project" value="InterPro"/>
</dbReference>
<dbReference type="EMBL" id="MHJI01000016">
    <property type="protein sequence ID" value="OGY65440.1"/>
    <property type="molecule type" value="Genomic_DNA"/>
</dbReference>
<dbReference type="SUPFAM" id="SSF141091">
    <property type="entry name" value="L21p-like"/>
    <property type="match status" value="1"/>
</dbReference>
<keyword evidence="3 4" id="KW-0687">Ribonucleoprotein</keyword>
<keyword evidence="4 5" id="KW-0699">rRNA-binding</keyword>
<organism evidence="6 7">
    <name type="scientific">Candidatus Harrisonbacteria bacterium RIFCSPLOWO2_01_FULL_40_28</name>
    <dbReference type="NCBI Taxonomy" id="1798406"/>
    <lineage>
        <taxon>Bacteria</taxon>
        <taxon>Candidatus Harrisoniibacteriota</taxon>
    </lineage>
</organism>
<dbReference type="GO" id="GO:0005737">
    <property type="term" value="C:cytoplasm"/>
    <property type="evidence" value="ECO:0007669"/>
    <property type="project" value="UniProtKB-ARBA"/>
</dbReference>
<comment type="similarity">
    <text evidence="1 4 5">Belongs to the bacterial ribosomal protein bL21 family.</text>
</comment>
<dbReference type="GO" id="GO:1990904">
    <property type="term" value="C:ribonucleoprotein complex"/>
    <property type="evidence" value="ECO:0007669"/>
    <property type="project" value="UniProtKB-KW"/>
</dbReference>
<gene>
    <name evidence="4" type="primary">rplU</name>
    <name evidence="6" type="ORF">A3A04_00130</name>
</gene>
<comment type="subunit">
    <text evidence="4">Part of the 50S ribosomal subunit. Contacts protein L20.</text>
</comment>
<evidence type="ECO:0000256" key="3">
    <source>
        <dbReference type="ARBA" id="ARBA00023274"/>
    </source>
</evidence>
<protein>
    <recommendedName>
        <fullName evidence="4">Large ribosomal subunit protein bL21</fullName>
    </recommendedName>
</protein>
<dbReference type="GO" id="GO:0006412">
    <property type="term" value="P:translation"/>
    <property type="evidence" value="ECO:0007669"/>
    <property type="project" value="UniProtKB-UniRule"/>
</dbReference>
<dbReference type="PANTHER" id="PTHR21349:SF0">
    <property type="entry name" value="LARGE RIBOSOMAL SUBUNIT PROTEIN BL21M"/>
    <property type="match status" value="1"/>
</dbReference>
<dbReference type="NCBIfam" id="TIGR00061">
    <property type="entry name" value="L21"/>
    <property type="match status" value="1"/>
</dbReference>
<comment type="caution">
    <text evidence="6">The sequence shown here is derived from an EMBL/GenBank/DDBJ whole genome shotgun (WGS) entry which is preliminary data.</text>
</comment>
<dbReference type="HAMAP" id="MF_01363">
    <property type="entry name" value="Ribosomal_bL21"/>
    <property type="match status" value="1"/>
</dbReference>
<dbReference type="InterPro" id="IPR028909">
    <property type="entry name" value="bL21-like"/>
</dbReference>
<sequence>MIAVIETGGKQYKVAPGQKIKVEKLDTKEGSSYVFDKVLLRVDGEDIKIGTPYVPQSRVEALVTRQGRHKKVIVFRYHSKNRFRKKKGHRQDFTEVEIQKIQ</sequence>
<dbReference type="GO" id="GO:0005840">
    <property type="term" value="C:ribosome"/>
    <property type="evidence" value="ECO:0007669"/>
    <property type="project" value="UniProtKB-KW"/>
</dbReference>
<dbReference type="Pfam" id="PF00829">
    <property type="entry name" value="Ribosomal_L21p"/>
    <property type="match status" value="1"/>
</dbReference>
<evidence type="ECO:0000256" key="5">
    <source>
        <dbReference type="RuleBase" id="RU000562"/>
    </source>
</evidence>
<dbReference type="InterPro" id="IPR001787">
    <property type="entry name" value="Ribosomal_bL21"/>
</dbReference>
<dbReference type="Proteomes" id="UP000178517">
    <property type="component" value="Unassembled WGS sequence"/>
</dbReference>
<evidence type="ECO:0000313" key="6">
    <source>
        <dbReference type="EMBL" id="OGY65440.1"/>
    </source>
</evidence>
<dbReference type="AlphaFoldDB" id="A0A1G1ZNX8"/>
<accession>A0A1G1ZNX8</accession>
<evidence type="ECO:0000313" key="7">
    <source>
        <dbReference type="Proteomes" id="UP000178517"/>
    </source>
</evidence>
<proteinExistence type="inferred from homology"/>
<evidence type="ECO:0000256" key="2">
    <source>
        <dbReference type="ARBA" id="ARBA00022980"/>
    </source>
</evidence>
<reference evidence="6 7" key="1">
    <citation type="journal article" date="2016" name="Nat. Commun.">
        <title>Thousands of microbial genomes shed light on interconnected biogeochemical processes in an aquifer system.</title>
        <authorList>
            <person name="Anantharaman K."/>
            <person name="Brown C.T."/>
            <person name="Hug L.A."/>
            <person name="Sharon I."/>
            <person name="Castelle C.J."/>
            <person name="Probst A.J."/>
            <person name="Thomas B.C."/>
            <person name="Singh A."/>
            <person name="Wilkins M.J."/>
            <person name="Karaoz U."/>
            <person name="Brodie E.L."/>
            <person name="Williams K.H."/>
            <person name="Hubbard S.S."/>
            <person name="Banfield J.F."/>
        </authorList>
    </citation>
    <scope>NUCLEOTIDE SEQUENCE [LARGE SCALE GENOMIC DNA]</scope>
</reference>
<dbReference type="InterPro" id="IPR036164">
    <property type="entry name" value="bL21-like_sf"/>
</dbReference>
<keyword evidence="2 4" id="KW-0689">Ribosomal protein</keyword>